<sequence length="551" mass="61375">MGVQKFTYDAVHWYMQKLALQIVAKSGKPSDQYHLGKIILHCFKEEPDFIMQIDGATGESETFGSALKRTIQCAGSLRKMGLNVGDHIILMAPNHLDISIPFHAALYLGLGIGCVDVALTVRELVDLFKCEKPKVIFCQNEKSENVANALKNLNLEANIIKFNDSATYCTLAKFIENSEETIESFRPNEFDPETTTAFLVSTSGTTGVFKAAVLTHANMAISAPYWWLKYNTFPKPTRMTLLTSPTQWITGVITILMSSILRITRLQTSLPVTVEHAYHLINTYKPTDIKMSANMMSGLLKSELRESCDFSCFELIMIGGSAVSQTLIDEIKIVAPNVDVCIGYGMSEISGLSVINFNCVRGACGQLLNCVQAKIVNVDTQEDIHEPNTPGELWMNGPTLFKGYCDNKALTEETMSADGWLKTGDILYRDENWNLYFVERMKMLLKYRSYQISPLEIENVIQKHPGVDSVAVTGIPHPNDGDLPVACVVLRKGSNITEEDIKNLVKESLSDSKQLRGGVIFMEKLPLTVSSKINRLKLKEMVLQLVKGNQF</sequence>
<keyword evidence="3" id="KW-0436">Ligase</keyword>
<name>A0A194Q640_PAPXU</name>
<dbReference type="STRING" id="66420.A0A194Q640"/>
<dbReference type="InterPro" id="IPR025110">
    <property type="entry name" value="AMP-bd_C"/>
</dbReference>
<organism evidence="7 8">
    <name type="scientific">Papilio xuthus</name>
    <name type="common">Asian swallowtail butterfly</name>
    <dbReference type="NCBI Taxonomy" id="66420"/>
    <lineage>
        <taxon>Eukaryota</taxon>
        <taxon>Metazoa</taxon>
        <taxon>Ecdysozoa</taxon>
        <taxon>Arthropoda</taxon>
        <taxon>Hexapoda</taxon>
        <taxon>Insecta</taxon>
        <taxon>Pterygota</taxon>
        <taxon>Neoptera</taxon>
        <taxon>Endopterygota</taxon>
        <taxon>Lepidoptera</taxon>
        <taxon>Glossata</taxon>
        <taxon>Ditrysia</taxon>
        <taxon>Papilionoidea</taxon>
        <taxon>Papilionidae</taxon>
        <taxon>Papilioninae</taxon>
        <taxon>Papilio</taxon>
    </lineage>
</organism>
<protein>
    <submittedName>
        <fullName evidence="7">Luciferin 4-monooxygenase</fullName>
    </submittedName>
</protein>
<evidence type="ECO:0000313" key="7">
    <source>
        <dbReference type="EMBL" id="KPI98875.1"/>
    </source>
</evidence>
<dbReference type="FunFam" id="3.30.300.30:FF:000007">
    <property type="entry name" value="4-coumarate--CoA ligase 2"/>
    <property type="match status" value="1"/>
</dbReference>
<evidence type="ECO:0000259" key="5">
    <source>
        <dbReference type="Pfam" id="PF00501"/>
    </source>
</evidence>
<dbReference type="GO" id="GO:0016405">
    <property type="term" value="F:CoA-ligase activity"/>
    <property type="evidence" value="ECO:0007669"/>
    <property type="project" value="TreeGrafter"/>
</dbReference>
<dbReference type="Proteomes" id="UP000053268">
    <property type="component" value="Unassembled WGS sequence"/>
</dbReference>
<dbReference type="Pfam" id="PF13193">
    <property type="entry name" value="AMP-binding_C"/>
    <property type="match status" value="1"/>
</dbReference>
<comment type="subcellular location">
    <subcellularLocation>
        <location evidence="1">Peroxisome</location>
    </subcellularLocation>
</comment>
<proteinExistence type="inferred from homology"/>
<accession>A0A194Q640</accession>
<reference evidence="7 8" key="1">
    <citation type="journal article" date="2015" name="Nat. Commun.">
        <title>Outbred genome sequencing and CRISPR/Cas9 gene editing in butterflies.</title>
        <authorList>
            <person name="Li X."/>
            <person name="Fan D."/>
            <person name="Zhang W."/>
            <person name="Liu G."/>
            <person name="Zhang L."/>
            <person name="Zhao L."/>
            <person name="Fang X."/>
            <person name="Chen L."/>
            <person name="Dong Y."/>
            <person name="Chen Y."/>
            <person name="Ding Y."/>
            <person name="Zhao R."/>
            <person name="Feng M."/>
            <person name="Zhu Y."/>
            <person name="Feng Y."/>
            <person name="Jiang X."/>
            <person name="Zhu D."/>
            <person name="Xiang H."/>
            <person name="Feng X."/>
            <person name="Li S."/>
            <person name="Wang J."/>
            <person name="Zhang G."/>
            <person name="Kronforst M.R."/>
            <person name="Wang W."/>
        </authorList>
    </citation>
    <scope>NUCLEOTIDE SEQUENCE [LARGE SCALE GENOMIC DNA]</scope>
    <source>
        <strain evidence="7">Ya'a_city_454_Px</strain>
        <tissue evidence="7">Whole body</tissue>
    </source>
</reference>
<dbReference type="GO" id="GO:0005777">
    <property type="term" value="C:peroxisome"/>
    <property type="evidence" value="ECO:0007669"/>
    <property type="project" value="UniProtKB-SubCell"/>
</dbReference>
<keyword evidence="8" id="KW-1185">Reference proteome</keyword>
<evidence type="ECO:0000256" key="2">
    <source>
        <dbReference type="ARBA" id="ARBA00006432"/>
    </source>
</evidence>
<comment type="similarity">
    <text evidence="2">Belongs to the ATP-dependent AMP-binding enzyme family.</text>
</comment>
<dbReference type="InterPro" id="IPR045851">
    <property type="entry name" value="AMP-bd_C_sf"/>
</dbReference>
<dbReference type="Gene3D" id="3.30.300.30">
    <property type="match status" value="1"/>
</dbReference>
<keyword evidence="7" id="KW-0503">Monooxygenase</keyword>
<dbReference type="GO" id="GO:0004497">
    <property type="term" value="F:monooxygenase activity"/>
    <property type="evidence" value="ECO:0007669"/>
    <property type="project" value="UniProtKB-KW"/>
</dbReference>
<feature type="domain" description="AMP-binding enzyme C-terminal" evidence="6">
    <location>
        <begin position="456"/>
        <end position="532"/>
    </location>
</feature>
<dbReference type="PANTHER" id="PTHR24096:SF149">
    <property type="entry name" value="AMP-BINDING DOMAIN-CONTAINING PROTEIN-RELATED"/>
    <property type="match status" value="1"/>
</dbReference>
<evidence type="ECO:0000313" key="8">
    <source>
        <dbReference type="Proteomes" id="UP000053268"/>
    </source>
</evidence>
<evidence type="ECO:0000259" key="6">
    <source>
        <dbReference type="Pfam" id="PF13193"/>
    </source>
</evidence>
<keyword evidence="4" id="KW-0576">Peroxisome</keyword>
<gene>
    <name evidence="7" type="ORF">RR46_10193</name>
</gene>
<dbReference type="PANTHER" id="PTHR24096">
    <property type="entry name" value="LONG-CHAIN-FATTY-ACID--COA LIGASE"/>
    <property type="match status" value="1"/>
</dbReference>
<feature type="domain" description="AMP-dependent synthetase/ligase" evidence="5">
    <location>
        <begin position="45"/>
        <end position="404"/>
    </location>
</feature>
<dbReference type="AlphaFoldDB" id="A0A194Q640"/>
<dbReference type="Gene3D" id="3.40.50.12780">
    <property type="entry name" value="N-terminal domain of ligase-like"/>
    <property type="match status" value="1"/>
</dbReference>
<dbReference type="Pfam" id="PF00501">
    <property type="entry name" value="AMP-binding"/>
    <property type="match status" value="1"/>
</dbReference>
<dbReference type="EMBL" id="KQ459582">
    <property type="protein sequence ID" value="KPI98875.1"/>
    <property type="molecule type" value="Genomic_DNA"/>
</dbReference>
<dbReference type="InterPro" id="IPR042099">
    <property type="entry name" value="ANL_N_sf"/>
</dbReference>
<evidence type="ECO:0000256" key="4">
    <source>
        <dbReference type="ARBA" id="ARBA00023140"/>
    </source>
</evidence>
<keyword evidence="7" id="KW-0560">Oxidoreductase</keyword>
<evidence type="ECO:0000256" key="3">
    <source>
        <dbReference type="ARBA" id="ARBA00022598"/>
    </source>
</evidence>
<evidence type="ECO:0000256" key="1">
    <source>
        <dbReference type="ARBA" id="ARBA00004275"/>
    </source>
</evidence>
<dbReference type="InterPro" id="IPR000873">
    <property type="entry name" value="AMP-dep_synth/lig_dom"/>
</dbReference>
<dbReference type="SUPFAM" id="SSF56801">
    <property type="entry name" value="Acetyl-CoA synthetase-like"/>
    <property type="match status" value="1"/>
</dbReference>